<dbReference type="Proteomes" id="UP000245252">
    <property type="component" value="Unassembled WGS sequence"/>
</dbReference>
<dbReference type="GO" id="GO:0016301">
    <property type="term" value="F:kinase activity"/>
    <property type="evidence" value="ECO:0007669"/>
    <property type="project" value="UniProtKB-KW"/>
</dbReference>
<dbReference type="GO" id="GO:0005975">
    <property type="term" value="P:carbohydrate metabolic process"/>
    <property type="evidence" value="ECO:0007669"/>
    <property type="project" value="InterPro"/>
</dbReference>
<evidence type="ECO:0000256" key="1">
    <source>
        <dbReference type="ARBA" id="ARBA00009156"/>
    </source>
</evidence>
<dbReference type="InterPro" id="IPR000577">
    <property type="entry name" value="Carb_kinase_FGGY"/>
</dbReference>
<dbReference type="PANTHER" id="PTHR43095:SF3">
    <property type="entry name" value="L-XYLULOSE_3-KETO-L-GULONATE KINASE"/>
    <property type="match status" value="1"/>
</dbReference>
<dbReference type="OrthoDB" id="9805576at2"/>
<dbReference type="InterPro" id="IPR050406">
    <property type="entry name" value="FGGY_Carb_Kinase"/>
</dbReference>
<sequence>MGEYLLGIDAGNTVIKAVIFDLQGKEIAAAAEEGHSRMPRPGHVERGLDELWQNARLVIASCLKQAGISPAEIAAIGCAGHGNGLYALDKAGDPLLGIQSIDTRASALVEEWQAAGVGDRTYPIGQQRPWPAQTPTLMAWLKRHQPEMFARIGTVFLCKDFIVNRLTGERVSEVSDMIGCGLLHVAERRYDRSLMLAYGLEEAFDTLPRLLESAEIAGHVSEKAAAETGLKAGTPVIAGLFDVIASALGSGVARTGAASIIAGTWSINQVVIDRPALDGPVFMSSSFDHERYMAIESSATSAANLEWIVREFFADERPDGRSPFELCSELAGSVAPVDDNPHYHPYVYGAQQDGNARAGFYGVGGWHTKAHLLHAVFEGVAFGHRWHIDNLRRAGARFDEAVLSGGGSRSAVWPQIFADVLGVPVSVARSRETGALGAAIAAGIGVGLFGGFEAGAAAMTEVVRSYQPNPQLKALYDRRYALHRDIVDAMTPIWKRLASSAPV</sequence>
<comment type="similarity">
    <text evidence="1 4">Belongs to the FGGY kinase family.</text>
</comment>
<gene>
    <name evidence="7" type="ORF">DEM27_13080</name>
</gene>
<dbReference type="Gene3D" id="3.30.420.40">
    <property type="match status" value="2"/>
</dbReference>
<evidence type="ECO:0000256" key="3">
    <source>
        <dbReference type="ARBA" id="ARBA00022777"/>
    </source>
</evidence>
<dbReference type="Pfam" id="PF00370">
    <property type="entry name" value="FGGY_N"/>
    <property type="match status" value="1"/>
</dbReference>
<feature type="domain" description="Carbohydrate kinase FGGY N-terminal" evidence="5">
    <location>
        <begin position="4"/>
        <end position="249"/>
    </location>
</feature>
<protein>
    <submittedName>
        <fullName evidence="7">Carbohydrate kinase</fullName>
    </submittedName>
</protein>
<feature type="domain" description="Carbohydrate kinase FGGY C-terminal" evidence="6">
    <location>
        <begin position="259"/>
        <end position="444"/>
    </location>
</feature>
<dbReference type="InterPro" id="IPR043129">
    <property type="entry name" value="ATPase_NBD"/>
</dbReference>
<dbReference type="SUPFAM" id="SSF53067">
    <property type="entry name" value="Actin-like ATPase domain"/>
    <property type="match status" value="2"/>
</dbReference>
<dbReference type="Pfam" id="PF02782">
    <property type="entry name" value="FGGY_C"/>
    <property type="match status" value="1"/>
</dbReference>
<keyword evidence="3 4" id="KW-0418">Kinase</keyword>
<reference evidence="7 8" key="1">
    <citation type="submission" date="2018-05" db="EMBL/GenBank/DDBJ databases">
        <title>The draft genome of strain NS-104.</title>
        <authorList>
            <person name="Hang P."/>
            <person name="Jiang J."/>
        </authorList>
    </citation>
    <scope>NUCLEOTIDE SEQUENCE [LARGE SCALE GENOMIC DNA]</scope>
    <source>
        <strain evidence="7 8">NS-104</strain>
    </source>
</reference>
<organism evidence="7 8">
    <name type="scientific">Metarhizobium album</name>
    <dbReference type="NCBI Taxonomy" id="2182425"/>
    <lineage>
        <taxon>Bacteria</taxon>
        <taxon>Pseudomonadati</taxon>
        <taxon>Pseudomonadota</taxon>
        <taxon>Alphaproteobacteria</taxon>
        <taxon>Hyphomicrobiales</taxon>
        <taxon>Rhizobiaceae</taxon>
        <taxon>Metarhizobium</taxon>
    </lineage>
</organism>
<dbReference type="InterPro" id="IPR018485">
    <property type="entry name" value="FGGY_C"/>
</dbReference>
<proteinExistence type="inferred from homology"/>
<dbReference type="InterPro" id="IPR018484">
    <property type="entry name" value="FGGY_N"/>
</dbReference>
<dbReference type="PROSITE" id="PS00445">
    <property type="entry name" value="FGGY_KINASES_2"/>
    <property type="match status" value="1"/>
</dbReference>
<evidence type="ECO:0000313" key="8">
    <source>
        <dbReference type="Proteomes" id="UP000245252"/>
    </source>
</evidence>
<dbReference type="RefSeq" id="WP_109458693.1">
    <property type="nucleotide sequence ID" value="NZ_QFBC01000005.1"/>
</dbReference>
<dbReference type="CDD" id="cd07802">
    <property type="entry name" value="ASKHA_NBD_FGGY_EcLyxK-like"/>
    <property type="match status" value="1"/>
</dbReference>
<keyword evidence="2 4" id="KW-0808">Transferase</keyword>
<dbReference type="PANTHER" id="PTHR43095">
    <property type="entry name" value="SUGAR KINASE"/>
    <property type="match status" value="1"/>
</dbReference>
<evidence type="ECO:0000256" key="4">
    <source>
        <dbReference type="RuleBase" id="RU003733"/>
    </source>
</evidence>
<accession>A0A2U2DQM1</accession>
<evidence type="ECO:0000259" key="6">
    <source>
        <dbReference type="Pfam" id="PF02782"/>
    </source>
</evidence>
<keyword evidence="8" id="KW-1185">Reference proteome</keyword>
<comment type="caution">
    <text evidence="7">The sequence shown here is derived from an EMBL/GenBank/DDBJ whole genome shotgun (WGS) entry which is preliminary data.</text>
</comment>
<dbReference type="GO" id="GO:0016773">
    <property type="term" value="F:phosphotransferase activity, alcohol group as acceptor"/>
    <property type="evidence" value="ECO:0007669"/>
    <property type="project" value="InterPro"/>
</dbReference>
<dbReference type="AlphaFoldDB" id="A0A2U2DQM1"/>
<evidence type="ECO:0000313" key="7">
    <source>
        <dbReference type="EMBL" id="PWE55616.1"/>
    </source>
</evidence>
<dbReference type="EMBL" id="QFBC01000005">
    <property type="protein sequence ID" value="PWE55616.1"/>
    <property type="molecule type" value="Genomic_DNA"/>
</dbReference>
<dbReference type="InterPro" id="IPR018483">
    <property type="entry name" value="Carb_kinase_FGGY_CS"/>
</dbReference>
<evidence type="ECO:0000259" key="5">
    <source>
        <dbReference type="Pfam" id="PF00370"/>
    </source>
</evidence>
<evidence type="ECO:0000256" key="2">
    <source>
        <dbReference type="ARBA" id="ARBA00022679"/>
    </source>
</evidence>
<name>A0A2U2DQM1_9HYPH</name>
<dbReference type="PIRSF" id="PIRSF000538">
    <property type="entry name" value="GlpK"/>
    <property type="match status" value="1"/>
</dbReference>